<dbReference type="OrthoDB" id="3539120at2"/>
<reference evidence="1 2" key="1">
    <citation type="submission" date="2016-01" db="EMBL/GenBank/DDBJ databases">
        <title>Amycolatopsis coloradensis genome sequencing and assembly.</title>
        <authorList>
            <person name="Mayilraj S."/>
        </authorList>
    </citation>
    <scope>NUCLEOTIDE SEQUENCE [LARGE SCALE GENOMIC DNA]</scope>
    <source>
        <strain evidence="1 2">DSM 44225</strain>
    </source>
</reference>
<dbReference type="RefSeq" id="WP_076168446.1">
    <property type="nucleotide sequence ID" value="NZ_JBEZVB010000073.1"/>
</dbReference>
<dbReference type="Proteomes" id="UP000187486">
    <property type="component" value="Unassembled WGS sequence"/>
</dbReference>
<dbReference type="InterPro" id="IPR016039">
    <property type="entry name" value="Thiolase-like"/>
</dbReference>
<dbReference type="AlphaFoldDB" id="A0A1R0KEC0"/>
<name>A0A1R0KEC0_9PSEU</name>
<keyword evidence="2" id="KW-1185">Reference proteome</keyword>
<dbReference type="GO" id="GO:0016746">
    <property type="term" value="F:acyltransferase activity"/>
    <property type="evidence" value="ECO:0007669"/>
    <property type="project" value="InterPro"/>
</dbReference>
<accession>A0A1R0KEC0</accession>
<evidence type="ECO:0000313" key="1">
    <source>
        <dbReference type="EMBL" id="OLZ43394.1"/>
    </source>
</evidence>
<protein>
    <submittedName>
        <fullName evidence="1">Uncharacterized protein</fullName>
    </submittedName>
</protein>
<organism evidence="1 2">
    <name type="scientific">Amycolatopsis coloradensis</name>
    <dbReference type="NCBI Taxonomy" id="76021"/>
    <lineage>
        <taxon>Bacteria</taxon>
        <taxon>Bacillati</taxon>
        <taxon>Actinomycetota</taxon>
        <taxon>Actinomycetes</taxon>
        <taxon>Pseudonocardiales</taxon>
        <taxon>Pseudonocardiaceae</taxon>
        <taxon>Amycolatopsis</taxon>
    </lineage>
</organism>
<sequence>MPILRAAVSVVSPEAGSPEDDPSIAAYYRDLVEPFGSTVDSELLRTGRNVAHREIVSALAADDQVAAVRPGLVVLAQALPDVLPFTAVAAHLNMLLGGQATSFGISEQGLAAPFTALRVIDAHQREGCGETAVLAIVEQTTLPSRYWLVHDTPLVDSGVLLLFGSGAGPSIGGVERVEDLGDRLRSFGSGTLLVLGPWVTGVDVLDVPAHRVGPGSYCTSVWLALAEYWRQWRDQHDTVVLAETDPVSGDSHLAIVRFRQA</sequence>
<gene>
    <name evidence="1" type="ORF">BS329_39415</name>
</gene>
<dbReference type="EMBL" id="MQUQ01000035">
    <property type="protein sequence ID" value="OLZ43394.1"/>
    <property type="molecule type" value="Genomic_DNA"/>
</dbReference>
<dbReference type="STRING" id="76021.BS329_39415"/>
<comment type="caution">
    <text evidence="1">The sequence shown here is derived from an EMBL/GenBank/DDBJ whole genome shotgun (WGS) entry which is preliminary data.</text>
</comment>
<proteinExistence type="predicted"/>
<evidence type="ECO:0000313" key="2">
    <source>
        <dbReference type="Proteomes" id="UP000187486"/>
    </source>
</evidence>
<dbReference type="Gene3D" id="3.40.47.10">
    <property type="match status" value="1"/>
</dbReference>